<dbReference type="AlphaFoldDB" id="D1CHF2"/>
<keyword evidence="2" id="KW-0288">FMN</keyword>
<keyword evidence="7" id="KW-1185">Reference proteome</keyword>
<sequence length="326" mass="37376">MSEGIGFGVFVPQGWRMDLVEIPDPIEQYEAMTNVAKTADSIPGWDSIWVYDHFHTVPSPTLNTTFECWTITAALARDTHRVNIGQMVTCNGYRNPALLAKMASTVDVASHGRLYFGLGAGWYEHEWRAYGYGFPETRVRMGMFREACAIIHAMWTQDYPQFEGKYYQIDRPINEPKGVRKPHPSFWIGGGGEKVTLRLVAQYGNACNLVSTDPQVVRHKLEVLRQHCEELGRNYDEIIKSSEIVVYLTDKPRDHEDVQRALSTQTPDFQERAVVGRPEQVVEWIKPFVDVGINYFVVYLIRSAYETEQLHQFAEEVIPHFAAWRG</sequence>
<dbReference type="eggNOG" id="COG2141">
    <property type="taxonomic scope" value="Bacteria"/>
</dbReference>
<keyword evidence="3" id="KW-0560">Oxidoreductase</keyword>
<evidence type="ECO:0000313" key="6">
    <source>
        <dbReference type="EMBL" id="ACZ43173.1"/>
    </source>
</evidence>
<dbReference type="SUPFAM" id="SSF51679">
    <property type="entry name" value="Bacterial luciferase-like"/>
    <property type="match status" value="1"/>
</dbReference>
<dbReference type="InterPro" id="IPR050172">
    <property type="entry name" value="SsuD_RutA_monooxygenase"/>
</dbReference>
<reference evidence="7" key="1">
    <citation type="journal article" date="2010" name="Stand. Genomic Sci.">
        <title>Complete genome sequence of 'Thermobaculum terrenum' type strain (YNP1).</title>
        <authorList>
            <person name="Kiss H."/>
            <person name="Cleland D."/>
            <person name="Lapidus A."/>
            <person name="Lucas S."/>
            <person name="Glavina Del Rio T."/>
            <person name="Nolan M."/>
            <person name="Tice H."/>
            <person name="Han C."/>
            <person name="Goodwin L."/>
            <person name="Pitluck S."/>
            <person name="Liolios K."/>
            <person name="Ivanova N."/>
            <person name="Mavromatis K."/>
            <person name="Ovchinnikova G."/>
            <person name="Pati A."/>
            <person name="Chen A."/>
            <person name="Palaniappan K."/>
            <person name="Land M."/>
            <person name="Hauser L."/>
            <person name="Chang Y."/>
            <person name="Jeffries C."/>
            <person name="Lu M."/>
            <person name="Brettin T."/>
            <person name="Detter J."/>
            <person name="Goker M."/>
            <person name="Tindall B."/>
            <person name="Beck B."/>
            <person name="McDermott T."/>
            <person name="Woyke T."/>
            <person name="Bristow J."/>
            <person name="Eisen J."/>
            <person name="Markowitz V."/>
            <person name="Hugenholtz P."/>
            <person name="Kyrpides N."/>
            <person name="Klenk H."/>
            <person name="Cheng J."/>
        </authorList>
    </citation>
    <scope>NUCLEOTIDE SEQUENCE [LARGE SCALE GENOMIC DNA]</scope>
    <source>
        <strain evidence="7">ATCC BAA-798 / YNP1</strain>
    </source>
</reference>
<feature type="domain" description="Luciferase-like" evidence="5">
    <location>
        <begin position="7"/>
        <end position="266"/>
    </location>
</feature>
<dbReference type="GO" id="GO:0046306">
    <property type="term" value="P:alkanesulfonate catabolic process"/>
    <property type="evidence" value="ECO:0007669"/>
    <property type="project" value="TreeGrafter"/>
</dbReference>
<dbReference type="InterPro" id="IPR036661">
    <property type="entry name" value="Luciferase-like_sf"/>
</dbReference>
<dbReference type="EMBL" id="CP001826">
    <property type="protein sequence ID" value="ACZ43173.1"/>
    <property type="molecule type" value="Genomic_DNA"/>
</dbReference>
<organism evidence="6 7">
    <name type="scientific">Thermobaculum terrenum (strain ATCC BAA-798 / CCMEE 7001 / YNP1)</name>
    <dbReference type="NCBI Taxonomy" id="525904"/>
    <lineage>
        <taxon>Bacteria</taxon>
        <taxon>Bacillati</taxon>
        <taxon>Chloroflexota</taxon>
        <taxon>Chloroflexia</taxon>
        <taxon>Candidatus Thermobaculales</taxon>
        <taxon>Candidatus Thermobaculaceae</taxon>
        <taxon>Thermobaculum</taxon>
    </lineage>
</organism>
<dbReference type="InterPro" id="IPR019952">
    <property type="entry name" value="F420_OxRdatse_Rv1855c_pred"/>
</dbReference>
<dbReference type="InterPro" id="IPR011251">
    <property type="entry name" value="Luciferase-like_dom"/>
</dbReference>
<dbReference type="HOGENOM" id="CLU_027853_6_2_0"/>
<evidence type="ECO:0000256" key="1">
    <source>
        <dbReference type="ARBA" id="ARBA00022630"/>
    </source>
</evidence>
<evidence type="ECO:0000259" key="5">
    <source>
        <dbReference type="Pfam" id="PF00296"/>
    </source>
</evidence>
<dbReference type="Pfam" id="PF00296">
    <property type="entry name" value="Bac_luciferase"/>
    <property type="match status" value="1"/>
</dbReference>
<dbReference type="Gene3D" id="3.20.20.30">
    <property type="entry name" value="Luciferase-like domain"/>
    <property type="match status" value="1"/>
</dbReference>
<dbReference type="Proteomes" id="UP000000323">
    <property type="component" value="Chromosome 2"/>
</dbReference>
<dbReference type="GO" id="GO:0008726">
    <property type="term" value="F:alkanesulfonate monooxygenase activity"/>
    <property type="evidence" value="ECO:0007669"/>
    <property type="project" value="TreeGrafter"/>
</dbReference>
<evidence type="ECO:0000256" key="3">
    <source>
        <dbReference type="ARBA" id="ARBA00023002"/>
    </source>
</evidence>
<gene>
    <name evidence="6" type="ordered locus">Tter_2274</name>
</gene>
<dbReference type="OrthoDB" id="143323at2"/>
<protein>
    <submittedName>
        <fullName evidence="6">Luciferase-like monooxygenase</fullName>
    </submittedName>
</protein>
<keyword evidence="4 6" id="KW-0503">Monooxygenase</keyword>
<dbReference type="PANTHER" id="PTHR42847:SF8">
    <property type="entry name" value="CONSERVED PROTEIN"/>
    <property type="match status" value="1"/>
</dbReference>
<dbReference type="NCBIfam" id="TIGR03560">
    <property type="entry name" value="F420_Rv1855c"/>
    <property type="match status" value="1"/>
</dbReference>
<evidence type="ECO:0000256" key="4">
    <source>
        <dbReference type="ARBA" id="ARBA00023033"/>
    </source>
</evidence>
<dbReference type="RefSeq" id="WP_012876204.1">
    <property type="nucleotide sequence ID" value="NC_013526.1"/>
</dbReference>
<dbReference type="STRING" id="525904.Tter_2274"/>
<keyword evidence="1" id="KW-0285">Flavoprotein</keyword>
<evidence type="ECO:0000256" key="2">
    <source>
        <dbReference type="ARBA" id="ARBA00022643"/>
    </source>
</evidence>
<proteinExistence type="predicted"/>
<dbReference type="PANTHER" id="PTHR42847">
    <property type="entry name" value="ALKANESULFONATE MONOOXYGENASE"/>
    <property type="match status" value="1"/>
</dbReference>
<dbReference type="KEGG" id="ttr:Tter_2274"/>
<accession>D1CHF2</accession>
<name>D1CHF2_THET1</name>
<evidence type="ECO:0000313" key="7">
    <source>
        <dbReference type="Proteomes" id="UP000000323"/>
    </source>
</evidence>